<dbReference type="PANTHER" id="PTHR30006">
    <property type="entry name" value="THIAMINE-BINDING PERIPLASMIC PROTEIN-RELATED"/>
    <property type="match status" value="1"/>
</dbReference>
<feature type="binding site" evidence="4">
    <location>
        <position position="48"/>
    </location>
    <ligand>
        <name>Fe cation</name>
        <dbReference type="ChEBI" id="CHEBI:24875"/>
    </ligand>
</feature>
<dbReference type="AlphaFoldDB" id="L0K6Z5"/>
<keyword evidence="7" id="KW-1185">Reference proteome</keyword>
<evidence type="ECO:0000313" key="6">
    <source>
        <dbReference type="EMBL" id="AGB40776.1"/>
    </source>
</evidence>
<dbReference type="KEGG" id="hhl:Halha_0805"/>
<keyword evidence="4" id="KW-0479">Metal-binding</keyword>
<gene>
    <name evidence="6" type="ordered locus">Halha_0805</name>
</gene>
<dbReference type="Gene3D" id="3.40.190.10">
    <property type="entry name" value="Periplasmic binding protein-like II"/>
    <property type="match status" value="2"/>
</dbReference>
<feature type="signal peptide" evidence="5">
    <location>
        <begin position="1"/>
        <end position="27"/>
    </location>
</feature>
<organism evidence="6 7">
    <name type="scientific">Halobacteroides halobius (strain ATCC 35273 / DSM 5150 / MD-1)</name>
    <dbReference type="NCBI Taxonomy" id="748449"/>
    <lineage>
        <taxon>Bacteria</taxon>
        <taxon>Bacillati</taxon>
        <taxon>Bacillota</taxon>
        <taxon>Clostridia</taxon>
        <taxon>Halanaerobiales</taxon>
        <taxon>Halobacteroidaceae</taxon>
        <taxon>Halobacteroides</taxon>
    </lineage>
</organism>
<evidence type="ECO:0000256" key="5">
    <source>
        <dbReference type="SAM" id="SignalP"/>
    </source>
</evidence>
<dbReference type="PATRIC" id="fig|748449.3.peg.765"/>
<keyword evidence="2" id="KW-0813">Transport</keyword>
<reference evidence="7" key="1">
    <citation type="submission" date="2012-02" db="EMBL/GenBank/DDBJ databases">
        <title>The complete genome of Halobacteroides halobius DSM 5150.</title>
        <authorList>
            <person name="Lucas S."/>
            <person name="Copeland A."/>
            <person name="Lapidus A."/>
            <person name="Glavina del Rio T."/>
            <person name="Dalin E."/>
            <person name="Tice H."/>
            <person name="Bruce D."/>
            <person name="Goodwin L."/>
            <person name="Pitluck S."/>
            <person name="Peters L."/>
            <person name="Mikhailova N."/>
            <person name="Gu W."/>
            <person name="Kyrpides N."/>
            <person name="Mavromatis K."/>
            <person name="Ivanova N."/>
            <person name="Brettin T."/>
            <person name="Detter J.C."/>
            <person name="Han C."/>
            <person name="Larimer F."/>
            <person name="Land M."/>
            <person name="Hauser L."/>
            <person name="Markowitz V."/>
            <person name="Cheng J.-F."/>
            <person name="Hugenholtz P."/>
            <person name="Woyke T."/>
            <person name="Wu D."/>
            <person name="Tindall B."/>
            <person name="Pomrenke H."/>
            <person name="Brambilla E."/>
            <person name="Klenk H.-P."/>
            <person name="Eisen J.A."/>
        </authorList>
    </citation>
    <scope>NUCLEOTIDE SEQUENCE [LARGE SCALE GENOMIC DNA]</scope>
    <source>
        <strain evidence="7">ATCC 35273 / DSM 5150 / MD-1</strain>
    </source>
</reference>
<dbReference type="CDD" id="cd13542">
    <property type="entry name" value="PBP2_FutA1_ilke"/>
    <property type="match status" value="1"/>
</dbReference>
<dbReference type="GO" id="GO:0030288">
    <property type="term" value="C:outer membrane-bounded periplasmic space"/>
    <property type="evidence" value="ECO:0007669"/>
    <property type="project" value="TreeGrafter"/>
</dbReference>
<comment type="similarity">
    <text evidence="1">Belongs to the bacterial solute-binding protein 1 family.</text>
</comment>
<dbReference type="Pfam" id="PF13343">
    <property type="entry name" value="SBP_bac_6"/>
    <property type="match status" value="1"/>
</dbReference>
<proteinExistence type="inferred from homology"/>
<keyword evidence="3 5" id="KW-0732">Signal</keyword>
<evidence type="ECO:0000256" key="3">
    <source>
        <dbReference type="ARBA" id="ARBA00022729"/>
    </source>
</evidence>
<protein>
    <submittedName>
        <fullName evidence="6">ABC-type Fe3+ transport system, periplasmic component</fullName>
    </submittedName>
</protein>
<evidence type="ECO:0000256" key="2">
    <source>
        <dbReference type="ARBA" id="ARBA00022496"/>
    </source>
</evidence>
<keyword evidence="4" id="KW-0408">Iron</keyword>
<dbReference type="Proteomes" id="UP000010880">
    <property type="component" value="Chromosome"/>
</dbReference>
<dbReference type="EMBL" id="CP003359">
    <property type="protein sequence ID" value="AGB40776.1"/>
    <property type="molecule type" value="Genomic_DNA"/>
</dbReference>
<dbReference type="GO" id="GO:0006826">
    <property type="term" value="P:iron ion transport"/>
    <property type="evidence" value="ECO:0007669"/>
    <property type="project" value="UniProtKB-KW"/>
</dbReference>
<feature type="chain" id="PRO_5003944403" evidence="5">
    <location>
        <begin position="28"/>
        <end position="350"/>
    </location>
</feature>
<evidence type="ECO:0000256" key="1">
    <source>
        <dbReference type="ARBA" id="ARBA00008520"/>
    </source>
</evidence>
<keyword evidence="2" id="KW-0410">Iron transport</keyword>
<evidence type="ECO:0000256" key="4">
    <source>
        <dbReference type="PIRSR" id="PIRSR002825-1"/>
    </source>
</evidence>
<sequence length="350" mass="39344">MRYMKKVLLIFTLAVILSTVTVSTASAGFFDFLLGEDKGVVNVYTSRHYEADEKLYEQFEEKTGIKVNVLKGRADALIERIEREGQSTSADLLITSDAGRLYRAKKKGLLQSVKSEKLFNNIPANLRDRDNQWFGLTVRARIIVYAKDRVDISKLSTYEDLTDKRWEGRILARTSLNIYNQSLLASFIALKGEAAAREWAAGIVNNMARRPKGNDTDQAIAVAAGVGDLAIMNTYYLGRMLNSSNLKEVKLAQKLGVFFPKKTHINVSGVGLTKYAKHEENAIKLMEFLSSQKAQKIFANANYEYPANPEVEASDLLKSWGDFETQDINLTKLGKYNQKAVKIFSEVGWQ</sequence>
<feature type="binding site" evidence="4">
    <location>
        <position position="236"/>
    </location>
    <ligand>
        <name>Fe cation</name>
        <dbReference type="ChEBI" id="CHEBI:24875"/>
    </ligand>
</feature>
<dbReference type="PIRSF" id="PIRSF002825">
    <property type="entry name" value="CfbpA"/>
    <property type="match status" value="1"/>
</dbReference>
<dbReference type="HOGENOM" id="CLU_026974_2_1_9"/>
<dbReference type="STRING" id="748449.Halha_0805"/>
<evidence type="ECO:0000313" key="7">
    <source>
        <dbReference type="Proteomes" id="UP000010880"/>
    </source>
</evidence>
<feature type="binding site" evidence="4">
    <location>
        <position position="235"/>
    </location>
    <ligand>
        <name>Fe cation</name>
        <dbReference type="ChEBI" id="CHEBI:24875"/>
    </ligand>
</feature>
<keyword evidence="2" id="KW-0406">Ion transport</keyword>
<accession>L0K6Z5</accession>
<dbReference type="eggNOG" id="COG1840">
    <property type="taxonomic scope" value="Bacteria"/>
</dbReference>
<dbReference type="GO" id="GO:0046872">
    <property type="term" value="F:metal ion binding"/>
    <property type="evidence" value="ECO:0007669"/>
    <property type="project" value="UniProtKB-KW"/>
</dbReference>
<dbReference type="PANTHER" id="PTHR30006:SF15">
    <property type="entry name" value="IRON-UTILIZATION PERIPLASMIC PROTEIN"/>
    <property type="match status" value="1"/>
</dbReference>
<dbReference type="SUPFAM" id="SSF53850">
    <property type="entry name" value="Periplasmic binding protein-like II"/>
    <property type="match status" value="1"/>
</dbReference>
<dbReference type="InterPro" id="IPR026045">
    <property type="entry name" value="Ferric-bd"/>
</dbReference>
<name>L0K6Z5_HALHC</name>